<dbReference type="EMBL" id="ML992501">
    <property type="protein sequence ID" value="KAF2227645.1"/>
    <property type="molecule type" value="Genomic_DNA"/>
</dbReference>
<feature type="compositionally biased region" description="Basic and acidic residues" evidence="1">
    <location>
        <begin position="44"/>
        <end position="59"/>
    </location>
</feature>
<gene>
    <name evidence="2" type="ORF">BDZ85DRAFT_254630</name>
</gene>
<feature type="compositionally biased region" description="Basic residues" evidence="1">
    <location>
        <begin position="77"/>
        <end position="90"/>
    </location>
</feature>
<feature type="region of interest" description="Disordered" evidence="1">
    <location>
        <begin position="135"/>
        <end position="161"/>
    </location>
</feature>
<keyword evidence="3" id="KW-1185">Reference proteome</keyword>
<sequence length="161" mass="17716">MPGYRAASSEKCASGKIVECSNTQTAYAHPFPALHSNACCSEHSSTHPTDHTSAHHGTDLPRPLRPPARPHPVSLFHHPRPSRSPNHLRPHPLLPAQPLARPHPRGRKPMGRPLVVRQTGLARRRHQHALLRAARHGRVRRGGRPAASHGGRIRCAGRGRE</sequence>
<dbReference type="AlphaFoldDB" id="A0A6A6GPH7"/>
<dbReference type="Proteomes" id="UP000799538">
    <property type="component" value="Unassembled WGS sequence"/>
</dbReference>
<proteinExistence type="predicted"/>
<feature type="region of interest" description="Disordered" evidence="1">
    <location>
        <begin position="41"/>
        <end position="111"/>
    </location>
</feature>
<accession>A0A6A6GPH7</accession>
<evidence type="ECO:0000313" key="3">
    <source>
        <dbReference type="Proteomes" id="UP000799538"/>
    </source>
</evidence>
<evidence type="ECO:0000313" key="2">
    <source>
        <dbReference type="EMBL" id="KAF2227645.1"/>
    </source>
</evidence>
<name>A0A6A6GPH7_9PEZI</name>
<organism evidence="2 3">
    <name type="scientific">Elsinoe ampelina</name>
    <dbReference type="NCBI Taxonomy" id="302913"/>
    <lineage>
        <taxon>Eukaryota</taxon>
        <taxon>Fungi</taxon>
        <taxon>Dikarya</taxon>
        <taxon>Ascomycota</taxon>
        <taxon>Pezizomycotina</taxon>
        <taxon>Dothideomycetes</taxon>
        <taxon>Dothideomycetidae</taxon>
        <taxon>Myriangiales</taxon>
        <taxon>Elsinoaceae</taxon>
        <taxon>Elsinoe</taxon>
    </lineage>
</organism>
<feature type="compositionally biased region" description="Basic residues" evidence="1">
    <location>
        <begin position="151"/>
        <end position="161"/>
    </location>
</feature>
<reference evidence="3" key="1">
    <citation type="journal article" date="2020" name="Stud. Mycol.">
        <title>101 Dothideomycetes genomes: A test case for predicting lifestyles and emergence of pathogens.</title>
        <authorList>
            <person name="Haridas S."/>
            <person name="Albert R."/>
            <person name="Binder M."/>
            <person name="Bloem J."/>
            <person name="LaButti K."/>
            <person name="Salamov A."/>
            <person name="Andreopoulos B."/>
            <person name="Baker S."/>
            <person name="Barry K."/>
            <person name="Bills G."/>
            <person name="Bluhm B."/>
            <person name="Cannon C."/>
            <person name="Castanera R."/>
            <person name="Culley D."/>
            <person name="Daum C."/>
            <person name="Ezra D."/>
            <person name="Gonzalez J."/>
            <person name="Henrissat B."/>
            <person name="Kuo A."/>
            <person name="Liang C."/>
            <person name="Lipzen A."/>
            <person name="Lutzoni F."/>
            <person name="Magnuson J."/>
            <person name="Mondo S."/>
            <person name="Nolan M."/>
            <person name="Ohm R."/>
            <person name="Pangilinan J."/>
            <person name="Park H.-J."/>
            <person name="Ramirez L."/>
            <person name="Alfaro M."/>
            <person name="Sun H."/>
            <person name="Tritt A."/>
            <person name="Yoshinaga Y."/>
            <person name="Zwiers L.-H."/>
            <person name="Turgeon B."/>
            <person name="Goodwin S."/>
            <person name="Spatafora J."/>
            <person name="Crous P."/>
            <person name="Grigoriev I."/>
        </authorList>
    </citation>
    <scope>NUCLEOTIDE SEQUENCE [LARGE SCALE GENOMIC DNA]</scope>
    <source>
        <strain evidence="3">CECT 20119</strain>
    </source>
</reference>
<evidence type="ECO:0000256" key="1">
    <source>
        <dbReference type="SAM" id="MobiDB-lite"/>
    </source>
</evidence>
<protein>
    <submittedName>
        <fullName evidence="2">Uncharacterized protein</fullName>
    </submittedName>
</protein>